<sequence length="128" mass="14254">MAFSGKYEVESEENYDDFMKRIGLPADVIEKGRNYKIITEVMQNGDEFTWSQIYPGGKSMSNTFVIGKESEMETMGGKKFKATVKLEGGKVVADFPNYHHTAEIVGGKLIETSTVAGVTFKRISKRVA</sequence>
<evidence type="ECO:0000313" key="3">
    <source>
        <dbReference type="Proteomes" id="UP000694871"/>
    </source>
</evidence>
<evidence type="ECO:0000256" key="1">
    <source>
        <dbReference type="ARBA" id="ARBA00008390"/>
    </source>
</evidence>
<evidence type="ECO:0000259" key="2">
    <source>
        <dbReference type="PROSITE" id="PS00214"/>
    </source>
</evidence>
<comment type="similarity">
    <text evidence="1">Belongs to the calycin superfamily. Fatty-acid binding protein (FABP) family.</text>
</comment>
<accession>A0ABM1KCC6</accession>
<dbReference type="Proteomes" id="UP000694871">
    <property type="component" value="Unplaced"/>
</dbReference>
<proteinExistence type="inferred from homology"/>
<organism evidence="3 4">
    <name type="scientific">Gekko japonicus</name>
    <name type="common">Schlegel's Japanese gecko</name>
    <dbReference type="NCBI Taxonomy" id="146911"/>
    <lineage>
        <taxon>Eukaryota</taxon>
        <taxon>Metazoa</taxon>
        <taxon>Chordata</taxon>
        <taxon>Craniata</taxon>
        <taxon>Vertebrata</taxon>
        <taxon>Euteleostomi</taxon>
        <taxon>Lepidosauria</taxon>
        <taxon>Squamata</taxon>
        <taxon>Bifurcata</taxon>
        <taxon>Gekkota</taxon>
        <taxon>Gekkonidae</taxon>
        <taxon>Gekkoninae</taxon>
        <taxon>Gekko</taxon>
    </lineage>
</organism>
<dbReference type="PRINTS" id="PR00178">
    <property type="entry name" value="FATTYACIDBP"/>
</dbReference>
<dbReference type="RefSeq" id="XP_015271363.1">
    <property type="nucleotide sequence ID" value="XM_015415877.1"/>
</dbReference>
<dbReference type="Gene3D" id="2.40.128.20">
    <property type="match status" value="1"/>
</dbReference>
<reference evidence="4" key="1">
    <citation type="submission" date="2025-08" db="UniProtKB">
        <authorList>
            <consortium name="RefSeq"/>
        </authorList>
    </citation>
    <scope>IDENTIFICATION</scope>
</reference>
<dbReference type="PANTHER" id="PTHR11955">
    <property type="entry name" value="FATTY ACID BINDING PROTEIN"/>
    <property type="match status" value="1"/>
</dbReference>
<keyword evidence="3" id="KW-1185">Reference proteome</keyword>
<evidence type="ECO:0000313" key="4">
    <source>
        <dbReference type="RefSeq" id="XP_015271363.1"/>
    </source>
</evidence>
<dbReference type="GeneID" id="107114407"/>
<protein>
    <submittedName>
        <fullName evidence="4">Gastrotropin</fullName>
    </submittedName>
</protein>
<dbReference type="InterPro" id="IPR012674">
    <property type="entry name" value="Calycin"/>
</dbReference>
<name>A0ABM1KCC6_GEKJA</name>
<dbReference type="SUPFAM" id="SSF50814">
    <property type="entry name" value="Lipocalins"/>
    <property type="match status" value="1"/>
</dbReference>
<feature type="domain" description="Cytosolic fatty-acid binding proteins" evidence="2">
    <location>
        <begin position="5"/>
        <end position="22"/>
    </location>
</feature>
<dbReference type="InterPro" id="IPR031259">
    <property type="entry name" value="ILBP"/>
</dbReference>
<dbReference type="InterPro" id="IPR000463">
    <property type="entry name" value="Fatty_acid-bd"/>
</dbReference>
<gene>
    <name evidence="4" type="primary">FABP6</name>
</gene>
<dbReference type="Pfam" id="PF14651">
    <property type="entry name" value="Lipocalin_7"/>
    <property type="match status" value="1"/>
</dbReference>
<dbReference type="PROSITE" id="PS00214">
    <property type="entry name" value="FABP"/>
    <property type="match status" value="1"/>
</dbReference>